<evidence type="ECO:0000313" key="2">
    <source>
        <dbReference type="EMBL" id="MCU5784708.1"/>
    </source>
</evidence>
<protein>
    <recommendedName>
        <fullName evidence="4">Poly(3-hydroxyalkanoate) polymerase subunit PhaE</fullName>
    </recommendedName>
</protein>
<dbReference type="EMBL" id="ARXS01000037">
    <property type="protein sequence ID" value="MCU5784708.1"/>
    <property type="molecule type" value="Genomic_DNA"/>
</dbReference>
<gene>
    <name evidence="2" type="ORF">MA04_04008</name>
</gene>
<keyword evidence="3" id="KW-1185">Reference proteome</keyword>
<reference evidence="2" key="1">
    <citation type="submission" date="2012-09" db="EMBL/GenBank/DDBJ databases">
        <title>Genome Sequence of alkane-degrading Bacterium Alcanivorax balearicus MACL04.</title>
        <authorList>
            <person name="Lai Q."/>
            <person name="Shao Z."/>
        </authorList>
    </citation>
    <scope>NUCLEOTIDE SEQUENCE</scope>
    <source>
        <strain evidence="2">MACL04</strain>
    </source>
</reference>
<name>A0ABT2R4K5_9GAMM</name>
<feature type="region of interest" description="Disordered" evidence="1">
    <location>
        <begin position="108"/>
        <end position="140"/>
    </location>
</feature>
<organism evidence="2 3">
    <name type="scientific">Alloalcanivorax balearicus MACL04</name>
    <dbReference type="NCBI Taxonomy" id="1177182"/>
    <lineage>
        <taxon>Bacteria</taxon>
        <taxon>Pseudomonadati</taxon>
        <taxon>Pseudomonadota</taxon>
        <taxon>Gammaproteobacteria</taxon>
        <taxon>Oceanospirillales</taxon>
        <taxon>Alcanivoracaceae</taxon>
        <taxon>Alloalcanivorax</taxon>
    </lineage>
</organism>
<proteinExistence type="predicted"/>
<accession>A0ABT2R4K5</accession>
<dbReference type="Proteomes" id="UP001064106">
    <property type="component" value="Unassembled WGS sequence"/>
</dbReference>
<evidence type="ECO:0000313" key="3">
    <source>
        <dbReference type="Proteomes" id="UP001064106"/>
    </source>
</evidence>
<evidence type="ECO:0000256" key="1">
    <source>
        <dbReference type="SAM" id="MobiDB-lite"/>
    </source>
</evidence>
<comment type="caution">
    <text evidence="2">The sequence shown here is derived from an EMBL/GenBank/DDBJ whole genome shotgun (WGS) entry which is preliminary data.</text>
</comment>
<sequence length="140" mass="15439">MFALDGDAKGGEKMSKKPDDSTSKDPFEAWRKFLTEEERNINDCLSKVMATPQYAAASQGVLKALLQSQGTFQKMTQRYFETVNLATREDIAAIAERLDAIEDSLSRLEKGSAVAGKSRSASRSTTAKPKRTRNSSINKD</sequence>
<evidence type="ECO:0008006" key="4">
    <source>
        <dbReference type="Google" id="ProtNLM"/>
    </source>
</evidence>
<feature type="region of interest" description="Disordered" evidence="1">
    <location>
        <begin position="1"/>
        <end position="26"/>
    </location>
</feature>